<sequence>MRILITNDDGITAEGLAAAEDIAREVAGPNGEVWVVAPEMEQSGVAHCISYTKPMRLVPLGARRWAVDGSPADCVIVALRRLMAEAPPDLVISGVNRGHNVAEDVVYSGTVGGAIEAALQRVRAIALSQYYGPENIDAADPFEAARRLGPRVVRRILELPWDEKADYGLFYNVNFPPLPADKVRGVRAARQGRRPGGAFEVREHIAPNGRTYYWLAHGRGNREAAAGVDAREASEGWITVTPMRADLTAADRLDEIAAALG</sequence>
<feature type="domain" description="Survival protein SurE-like phosphatase/nucleotidase" evidence="8">
    <location>
        <begin position="3"/>
        <end position="194"/>
    </location>
</feature>
<dbReference type="NCBIfam" id="NF001490">
    <property type="entry name" value="PRK00346.1-4"/>
    <property type="match status" value="1"/>
</dbReference>
<name>A0A1M7RWU9_9RHOB</name>
<dbReference type="PANTHER" id="PTHR30457">
    <property type="entry name" value="5'-NUCLEOTIDASE SURE"/>
    <property type="match status" value="1"/>
</dbReference>
<dbReference type="HAMAP" id="MF_00060">
    <property type="entry name" value="SurE"/>
    <property type="match status" value="1"/>
</dbReference>
<dbReference type="STRING" id="1189325.SAMN04488119_102293"/>
<evidence type="ECO:0000313" key="9">
    <source>
        <dbReference type="EMBL" id="SHN50492.1"/>
    </source>
</evidence>
<dbReference type="InterPro" id="IPR030048">
    <property type="entry name" value="SurE"/>
</dbReference>
<proteinExistence type="inferred from homology"/>
<accession>A0A1M7RWU9</accession>
<organism evidence="9 10">
    <name type="scientific">Oceanicella actignis</name>
    <dbReference type="NCBI Taxonomy" id="1189325"/>
    <lineage>
        <taxon>Bacteria</taxon>
        <taxon>Pseudomonadati</taxon>
        <taxon>Pseudomonadota</taxon>
        <taxon>Alphaproteobacteria</taxon>
        <taxon>Rhodobacterales</taxon>
        <taxon>Paracoccaceae</taxon>
        <taxon>Oceanicella</taxon>
    </lineage>
</organism>
<dbReference type="Proteomes" id="UP000184066">
    <property type="component" value="Unassembled WGS sequence"/>
</dbReference>
<keyword evidence="6 7" id="KW-0378">Hydrolase</keyword>
<comment type="similarity">
    <text evidence="2 7">Belongs to the SurE nucleotidase family.</text>
</comment>
<comment type="function">
    <text evidence="7">Nucleotidase that shows phosphatase activity on nucleoside 5'-monophosphates.</text>
</comment>
<evidence type="ECO:0000256" key="6">
    <source>
        <dbReference type="ARBA" id="ARBA00022801"/>
    </source>
</evidence>
<dbReference type="EC" id="3.1.3.5" evidence="7"/>
<dbReference type="GO" id="GO:0005737">
    <property type="term" value="C:cytoplasm"/>
    <property type="evidence" value="ECO:0007669"/>
    <property type="project" value="UniProtKB-SubCell"/>
</dbReference>
<dbReference type="GO" id="GO:0008253">
    <property type="term" value="F:5'-nucleotidase activity"/>
    <property type="evidence" value="ECO:0007669"/>
    <property type="project" value="UniProtKB-UniRule"/>
</dbReference>
<keyword evidence="4 7" id="KW-0479">Metal-binding</keyword>
<dbReference type="NCBIfam" id="TIGR00087">
    <property type="entry name" value="surE"/>
    <property type="match status" value="1"/>
</dbReference>
<evidence type="ECO:0000256" key="4">
    <source>
        <dbReference type="ARBA" id="ARBA00022723"/>
    </source>
</evidence>
<feature type="binding site" evidence="7">
    <location>
        <position position="43"/>
    </location>
    <ligand>
        <name>a divalent metal cation</name>
        <dbReference type="ChEBI" id="CHEBI:60240"/>
    </ligand>
</feature>
<comment type="subcellular location">
    <subcellularLocation>
        <location evidence="7">Cytoplasm</location>
    </subcellularLocation>
</comment>
<keyword evidence="3 7" id="KW-0963">Cytoplasm</keyword>
<dbReference type="InterPro" id="IPR002828">
    <property type="entry name" value="SurE-like_Pase/nucleotidase"/>
</dbReference>
<feature type="binding site" evidence="7">
    <location>
        <position position="8"/>
    </location>
    <ligand>
        <name>a divalent metal cation</name>
        <dbReference type="ChEBI" id="CHEBI:60240"/>
    </ligand>
</feature>
<dbReference type="PANTHER" id="PTHR30457:SF12">
    <property type="entry name" value="5'_3'-NUCLEOTIDASE SURE"/>
    <property type="match status" value="1"/>
</dbReference>
<keyword evidence="5 7" id="KW-0547">Nucleotide-binding</keyword>
<dbReference type="GO" id="GO:0046872">
    <property type="term" value="F:metal ion binding"/>
    <property type="evidence" value="ECO:0007669"/>
    <property type="project" value="UniProtKB-UniRule"/>
</dbReference>
<dbReference type="GO" id="GO:0008254">
    <property type="term" value="F:3'-nucleotidase activity"/>
    <property type="evidence" value="ECO:0007669"/>
    <property type="project" value="TreeGrafter"/>
</dbReference>
<dbReference type="AlphaFoldDB" id="A0A1M7RWU9"/>
<dbReference type="SUPFAM" id="SSF64167">
    <property type="entry name" value="SurE-like"/>
    <property type="match status" value="1"/>
</dbReference>
<comment type="catalytic activity">
    <reaction evidence="1 7">
        <text>a ribonucleoside 5'-phosphate + H2O = a ribonucleoside + phosphate</text>
        <dbReference type="Rhea" id="RHEA:12484"/>
        <dbReference type="ChEBI" id="CHEBI:15377"/>
        <dbReference type="ChEBI" id="CHEBI:18254"/>
        <dbReference type="ChEBI" id="CHEBI:43474"/>
        <dbReference type="ChEBI" id="CHEBI:58043"/>
        <dbReference type="EC" id="3.1.3.5"/>
    </reaction>
</comment>
<dbReference type="Pfam" id="PF01975">
    <property type="entry name" value="SurE"/>
    <property type="match status" value="1"/>
</dbReference>
<gene>
    <name evidence="7" type="primary">surE</name>
    <name evidence="9" type="ORF">SAMN05216200_101225</name>
</gene>
<evidence type="ECO:0000256" key="2">
    <source>
        <dbReference type="ARBA" id="ARBA00011062"/>
    </source>
</evidence>
<dbReference type="OrthoDB" id="9780815at2"/>
<feature type="binding site" evidence="7">
    <location>
        <position position="9"/>
    </location>
    <ligand>
        <name>a divalent metal cation</name>
        <dbReference type="ChEBI" id="CHEBI:60240"/>
    </ligand>
</feature>
<reference evidence="9 10" key="1">
    <citation type="submission" date="2016-12" db="EMBL/GenBank/DDBJ databases">
        <authorList>
            <person name="Song W.-J."/>
            <person name="Kurnit D.M."/>
        </authorList>
    </citation>
    <scope>NUCLEOTIDE SEQUENCE [LARGE SCALE GENOMIC DNA]</scope>
    <source>
        <strain evidence="9 10">CGMCC 1.10808</strain>
    </source>
</reference>
<keyword evidence="10" id="KW-1185">Reference proteome</keyword>
<dbReference type="GO" id="GO:0000166">
    <property type="term" value="F:nucleotide binding"/>
    <property type="evidence" value="ECO:0007669"/>
    <property type="project" value="UniProtKB-KW"/>
</dbReference>
<dbReference type="RefSeq" id="WP_072745808.1">
    <property type="nucleotide sequence ID" value="NZ_FOHL01000002.1"/>
</dbReference>
<evidence type="ECO:0000313" key="10">
    <source>
        <dbReference type="Proteomes" id="UP000184066"/>
    </source>
</evidence>
<feature type="binding site" evidence="7">
    <location>
        <position position="96"/>
    </location>
    <ligand>
        <name>a divalent metal cation</name>
        <dbReference type="ChEBI" id="CHEBI:60240"/>
    </ligand>
</feature>
<evidence type="ECO:0000256" key="3">
    <source>
        <dbReference type="ARBA" id="ARBA00022490"/>
    </source>
</evidence>
<evidence type="ECO:0000259" key="8">
    <source>
        <dbReference type="Pfam" id="PF01975"/>
    </source>
</evidence>
<dbReference type="EMBL" id="FRDL01000001">
    <property type="protein sequence ID" value="SHN50492.1"/>
    <property type="molecule type" value="Genomic_DNA"/>
</dbReference>
<evidence type="ECO:0000256" key="1">
    <source>
        <dbReference type="ARBA" id="ARBA00000815"/>
    </source>
</evidence>
<dbReference type="InterPro" id="IPR036523">
    <property type="entry name" value="SurE-like_sf"/>
</dbReference>
<evidence type="ECO:0000256" key="7">
    <source>
        <dbReference type="HAMAP-Rule" id="MF_00060"/>
    </source>
</evidence>
<comment type="cofactor">
    <cofactor evidence="7">
        <name>a divalent metal cation</name>
        <dbReference type="ChEBI" id="CHEBI:60240"/>
    </cofactor>
    <text evidence="7">Binds 1 divalent metal cation per subunit.</text>
</comment>
<protein>
    <recommendedName>
        <fullName evidence="7">5'-nucleotidase SurE</fullName>
        <ecNumber evidence="7">3.1.3.5</ecNumber>
    </recommendedName>
    <alternativeName>
        <fullName evidence="7">Nucleoside 5'-monophosphate phosphohydrolase</fullName>
    </alternativeName>
</protein>
<dbReference type="GO" id="GO:0004309">
    <property type="term" value="F:exopolyphosphatase activity"/>
    <property type="evidence" value="ECO:0007669"/>
    <property type="project" value="TreeGrafter"/>
</dbReference>
<dbReference type="Gene3D" id="3.40.1210.10">
    <property type="entry name" value="Survival protein SurE-like phosphatase/nucleotidase"/>
    <property type="match status" value="1"/>
</dbReference>
<evidence type="ECO:0000256" key="5">
    <source>
        <dbReference type="ARBA" id="ARBA00022741"/>
    </source>
</evidence>